<protein>
    <submittedName>
        <fullName evidence="3">Membrane-bound oxidoreductase subunit MbxK</fullName>
        <ecNumber evidence="3">1.6.5.11</ecNumber>
    </submittedName>
</protein>
<dbReference type="EMBL" id="CP013050">
    <property type="protein sequence ID" value="ALM74982.1"/>
    <property type="molecule type" value="Genomic_DNA"/>
</dbReference>
<dbReference type="GO" id="GO:0016491">
    <property type="term" value="F:oxidoreductase activity"/>
    <property type="evidence" value="ECO:0007669"/>
    <property type="project" value="UniProtKB-KW"/>
</dbReference>
<reference evidence="3 4" key="1">
    <citation type="journal article" date="2016" name="Genome Announc.">
        <title>Complete genome sequence of the hyperthermophilic and piezophilic archaeon Thermococcus barophilus Ch5, capable of growth at the expense of hydrogenogenesis from carbon monoxide and formate.</title>
        <authorList>
            <person name="Oger P."/>
            <person name="Sokolova T.G."/>
            <person name="Kozhevnikova D.A."/>
            <person name="Taranov E.A."/>
            <person name="Vannier P."/>
            <person name="Lee H.S."/>
            <person name="Kwon K.K."/>
            <person name="Kang S.G."/>
            <person name="Lee J.H."/>
            <person name="Bonch-Osmolovskaya E.A."/>
            <person name="Lebedinsky A.V."/>
        </authorList>
    </citation>
    <scope>NUCLEOTIDE SEQUENCE [LARGE SCALE GENOMIC DNA]</scope>
    <source>
        <strain evidence="4">Ch5</strain>
    </source>
</reference>
<keyword evidence="3" id="KW-0560">Oxidoreductase</keyword>
<dbReference type="AlphaFoldDB" id="A0A0S1XB10"/>
<dbReference type="GO" id="GO:0008137">
    <property type="term" value="F:NADH dehydrogenase (ubiquinone) activity"/>
    <property type="evidence" value="ECO:0007669"/>
    <property type="project" value="InterPro"/>
</dbReference>
<evidence type="ECO:0000259" key="2">
    <source>
        <dbReference type="Pfam" id="PF00329"/>
    </source>
</evidence>
<dbReference type="InterPro" id="IPR037232">
    <property type="entry name" value="NADH_quin_OxRdtase_su_C/D-like"/>
</dbReference>
<name>A0A0S1XB10_THEBA</name>
<dbReference type="InterPro" id="IPR001268">
    <property type="entry name" value="NADH_UbQ_OxRdtase_30kDa_su"/>
</dbReference>
<evidence type="ECO:0000313" key="4">
    <source>
        <dbReference type="Proteomes" id="UP000066042"/>
    </source>
</evidence>
<dbReference type="Gene3D" id="3.30.460.80">
    <property type="entry name" value="NADH:ubiquinone oxidoreductase, 30kDa subunit"/>
    <property type="match status" value="1"/>
</dbReference>
<dbReference type="Pfam" id="PF00329">
    <property type="entry name" value="Complex1_30kDa"/>
    <property type="match status" value="1"/>
</dbReference>
<dbReference type="RefSeq" id="WP_056933745.1">
    <property type="nucleotide sequence ID" value="NZ_CP013050.1"/>
</dbReference>
<organism evidence="3 4">
    <name type="scientific">Thermococcus barophilus</name>
    <dbReference type="NCBI Taxonomy" id="55802"/>
    <lineage>
        <taxon>Archaea</taxon>
        <taxon>Methanobacteriati</taxon>
        <taxon>Methanobacteriota</taxon>
        <taxon>Thermococci</taxon>
        <taxon>Thermococcales</taxon>
        <taxon>Thermococcaceae</taxon>
        <taxon>Thermococcus</taxon>
    </lineage>
</organism>
<dbReference type="EC" id="1.6.5.11" evidence="3"/>
<proteinExistence type="inferred from homology"/>
<dbReference type="Proteomes" id="UP000066042">
    <property type="component" value="Chromosome"/>
</dbReference>
<dbReference type="PATRIC" id="fig|55802.8.peg.1029"/>
<dbReference type="NCBIfam" id="NF004738">
    <property type="entry name" value="PRK06074.2-5"/>
    <property type="match status" value="1"/>
</dbReference>
<sequence length="173" mass="20937">MTMKEQEIVEMILKKAPYAEGKVRRERRIEFKVPADRIRDFLTLMKESGFELMLQITPVDWIKEGEIELIYQIWSVTHKIHAMVRTRIPRELEKARMPTIKDIYPAAETYERDAHEFFGVYFEGNEKMEMPWILDDTERGTYPLRKDFDMLSYVKKKYKILDRFDENKDNYVI</sequence>
<dbReference type="PANTHER" id="PTHR10884:SF14">
    <property type="entry name" value="NADH DEHYDROGENASE [UBIQUINONE] IRON-SULFUR PROTEIN 3, MITOCHONDRIAL"/>
    <property type="match status" value="1"/>
</dbReference>
<feature type="domain" description="NADH:ubiquinone oxidoreductase 30kDa subunit" evidence="2">
    <location>
        <begin position="32"/>
        <end position="152"/>
    </location>
</feature>
<comment type="similarity">
    <text evidence="1">Belongs to the complex I 30 kDa subunit family.</text>
</comment>
<accession>A0A0S1XB10</accession>
<evidence type="ECO:0000256" key="1">
    <source>
        <dbReference type="ARBA" id="ARBA00007569"/>
    </source>
</evidence>
<evidence type="ECO:0000313" key="3">
    <source>
        <dbReference type="EMBL" id="ALM74982.1"/>
    </source>
</evidence>
<dbReference type="STRING" id="55802.TBCH5v1_1039"/>
<dbReference type="PANTHER" id="PTHR10884">
    <property type="entry name" value="NADH DEHYDROGENASE UBIQUINONE IRON-SULFUR PROTEIN 3"/>
    <property type="match status" value="1"/>
</dbReference>
<dbReference type="SUPFAM" id="SSF143243">
    <property type="entry name" value="Nqo5-like"/>
    <property type="match status" value="1"/>
</dbReference>
<dbReference type="GeneID" id="26136304"/>
<gene>
    <name evidence="3" type="primary">mbxK</name>
    <name evidence="3" type="ORF">TBCH5v1_1039</name>
</gene>